<dbReference type="AlphaFoldDB" id="A0A4S4ANW7"/>
<dbReference type="EMBL" id="SSOD01000008">
    <property type="protein sequence ID" value="THF60924.1"/>
    <property type="molecule type" value="Genomic_DNA"/>
</dbReference>
<reference evidence="1 2" key="1">
    <citation type="submission" date="2019-04" db="EMBL/GenBank/DDBJ databases">
        <title>Azoarcus rhizosphaerae sp. nov. isolated from rhizosphere of Ficus religiosa.</title>
        <authorList>
            <person name="Lin S.-Y."/>
            <person name="Hameed A."/>
            <person name="Hsu Y.-H."/>
            <person name="Young C.-C."/>
        </authorList>
    </citation>
    <scope>NUCLEOTIDE SEQUENCE [LARGE SCALE GENOMIC DNA]</scope>
    <source>
        <strain evidence="1 2">CC-YHH848</strain>
    </source>
</reference>
<evidence type="ECO:0000313" key="2">
    <source>
        <dbReference type="Proteomes" id="UP000307956"/>
    </source>
</evidence>
<proteinExistence type="predicted"/>
<protein>
    <submittedName>
        <fullName evidence="1">Uncharacterized protein</fullName>
    </submittedName>
</protein>
<accession>A0A4S4ANW7</accession>
<dbReference type="RefSeq" id="WP_136385198.1">
    <property type="nucleotide sequence ID" value="NZ_SSOD01000008.1"/>
</dbReference>
<comment type="caution">
    <text evidence="1">The sequence shown here is derived from an EMBL/GenBank/DDBJ whole genome shotgun (WGS) entry which is preliminary data.</text>
</comment>
<sequence>MAITDARLAWLDLERGISGARAVSGLLMEVLPGPGCTMEDANRASDLLAAVEVCLDAAKEAVERIPMPE</sequence>
<dbReference type="Proteomes" id="UP000307956">
    <property type="component" value="Unassembled WGS sequence"/>
</dbReference>
<name>A0A4S4ANW7_9RHOO</name>
<organism evidence="1 2">
    <name type="scientific">Pseudothauera rhizosphaerae</name>
    <dbReference type="NCBI Taxonomy" id="2565932"/>
    <lineage>
        <taxon>Bacteria</taxon>
        <taxon>Pseudomonadati</taxon>
        <taxon>Pseudomonadota</taxon>
        <taxon>Betaproteobacteria</taxon>
        <taxon>Rhodocyclales</taxon>
        <taxon>Zoogloeaceae</taxon>
        <taxon>Pseudothauera</taxon>
    </lineage>
</organism>
<keyword evidence="2" id="KW-1185">Reference proteome</keyword>
<evidence type="ECO:0000313" key="1">
    <source>
        <dbReference type="EMBL" id="THF60924.1"/>
    </source>
</evidence>
<gene>
    <name evidence="1" type="ORF">E6O51_11895</name>
</gene>